<gene>
    <name evidence="2" type="ORF">SISSUDRAFT_1126766</name>
</gene>
<reference evidence="2 3" key="1">
    <citation type="journal article" date="2016" name="Mol. Biol. Evol.">
        <title>Comparative Genomics of Early-Diverging Mushroom-Forming Fungi Provides Insights into the Origins of Lignocellulose Decay Capabilities.</title>
        <authorList>
            <person name="Nagy L.G."/>
            <person name="Riley R."/>
            <person name="Tritt A."/>
            <person name="Adam C."/>
            <person name="Daum C."/>
            <person name="Floudas D."/>
            <person name="Sun H."/>
            <person name="Yadav J.S."/>
            <person name="Pangilinan J."/>
            <person name="Larsson K.H."/>
            <person name="Matsuura K."/>
            <person name="Barry K."/>
            <person name="Labutti K."/>
            <person name="Kuo R."/>
            <person name="Ohm R.A."/>
            <person name="Bhattacharya S.S."/>
            <person name="Shirouzu T."/>
            <person name="Yoshinaga Y."/>
            <person name="Martin F.M."/>
            <person name="Grigoriev I.V."/>
            <person name="Hibbett D.S."/>
        </authorList>
    </citation>
    <scope>NUCLEOTIDE SEQUENCE [LARGE SCALE GENOMIC DNA]</scope>
    <source>
        <strain evidence="2 3">HHB10207 ss-3</strain>
    </source>
</reference>
<name>A0A166FUQ8_9AGAM</name>
<accession>A0A166FUQ8</accession>
<evidence type="ECO:0000313" key="2">
    <source>
        <dbReference type="EMBL" id="KZT41015.1"/>
    </source>
</evidence>
<dbReference type="AlphaFoldDB" id="A0A166FUQ8"/>
<evidence type="ECO:0000256" key="1">
    <source>
        <dbReference type="SAM" id="Coils"/>
    </source>
</evidence>
<evidence type="ECO:0000313" key="3">
    <source>
        <dbReference type="Proteomes" id="UP000076798"/>
    </source>
</evidence>
<sequence length="174" mass="19506">MPPEPFLMFRDAEINKINSNDPLNPNTTSTAGFMVQEMSQTHRRHIEKKSRAKRSGAGKSLLLFLKTMLSPADAARMRGSGDAANEAIKLLQELAALREEMTEIKQTLAQLEKENGVLRSKLVIASTNREHMVRVSMTNGHSYCDWQCDTTLVSSVLGFEDLSQTHGIWTEDAW</sequence>
<feature type="coiled-coil region" evidence="1">
    <location>
        <begin position="80"/>
        <end position="121"/>
    </location>
</feature>
<protein>
    <submittedName>
        <fullName evidence="2">Uncharacterized protein</fullName>
    </submittedName>
</protein>
<keyword evidence="3" id="KW-1185">Reference proteome</keyword>
<dbReference type="EMBL" id="KV428025">
    <property type="protein sequence ID" value="KZT41015.1"/>
    <property type="molecule type" value="Genomic_DNA"/>
</dbReference>
<keyword evidence="1" id="KW-0175">Coiled coil</keyword>
<organism evidence="2 3">
    <name type="scientific">Sistotremastrum suecicum HHB10207 ss-3</name>
    <dbReference type="NCBI Taxonomy" id="1314776"/>
    <lineage>
        <taxon>Eukaryota</taxon>
        <taxon>Fungi</taxon>
        <taxon>Dikarya</taxon>
        <taxon>Basidiomycota</taxon>
        <taxon>Agaricomycotina</taxon>
        <taxon>Agaricomycetes</taxon>
        <taxon>Sistotremastrales</taxon>
        <taxon>Sistotremastraceae</taxon>
        <taxon>Sistotremastrum</taxon>
    </lineage>
</organism>
<dbReference type="Proteomes" id="UP000076798">
    <property type="component" value="Unassembled WGS sequence"/>
</dbReference>
<proteinExistence type="predicted"/>